<protein>
    <recommendedName>
        <fullName evidence="2">Retrotransposon gag domain-containing protein</fullName>
    </recommendedName>
</protein>
<proteinExistence type="predicted"/>
<dbReference type="PANTHER" id="PTHR33240">
    <property type="entry name" value="OS08G0508500 PROTEIN"/>
    <property type="match status" value="1"/>
</dbReference>
<dbReference type="InterPro" id="IPR021109">
    <property type="entry name" value="Peptidase_aspartic_dom_sf"/>
</dbReference>
<dbReference type="InterPro" id="IPR005162">
    <property type="entry name" value="Retrotrans_gag_dom"/>
</dbReference>
<feature type="compositionally biased region" description="Polar residues" evidence="1">
    <location>
        <begin position="1"/>
        <end position="12"/>
    </location>
</feature>
<organism evidence="3 4">
    <name type="scientific">Rubus argutus</name>
    <name type="common">Southern blackberry</name>
    <dbReference type="NCBI Taxonomy" id="59490"/>
    <lineage>
        <taxon>Eukaryota</taxon>
        <taxon>Viridiplantae</taxon>
        <taxon>Streptophyta</taxon>
        <taxon>Embryophyta</taxon>
        <taxon>Tracheophyta</taxon>
        <taxon>Spermatophyta</taxon>
        <taxon>Magnoliopsida</taxon>
        <taxon>eudicotyledons</taxon>
        <taxon>Gunneridae</taxon>
        <taxon>Pentapetalae</taxon>
        <taxon>rosids</taxon>
        <taxon>fabids</taxon>
        <taxon>Rosales</taxon>
        <taxon>Rosaceae</taxon>
        <taxon>Rosoideae</taxon>
        <taxon>Rosoideae incertae sedis</taxon>
        <taxon>Rubus</taxon>
    </lineage>
</organism>
<feature type="region of interest" description="Disordered" evidence="1">
    <location>
        <begin position="327"/>
        <end position="357"/>
    </location>
</feature>
<evidence type="ECO:0000313" key="3">
    <source>
        <dbReference type="EMBL" id="KAK9922887.1"/>
    </source>
</evidence>
<dbReference type="Pfam" id="PF03732">
    <property type="entry name" value="Retrotrans_gag"/>
    <property type="match status" value="1"/>
</dbReference>
<evidence type="ECO:0000256" key="1">
    <source>
        <dbReference type="SAM" id="MobiDB-lite"/>
    </source>
</evidence>
<feature type="domain" description="Retrotransposon gag" evidence="2">
    <location>
        <begin position="253"/>
        <end position="331"/>
    </location>
</feature>
<sequence>MTRSSGDGSQPARQPKKSKQTRGDSSAANLDNLGPIMEETPAAINSTESKTLGSHQMEPSVLERLEAMIHDLQGSNERLRQDHLAAQEASTREINFLKEQLHSRHPPSPSVSVPPRTDTPLRPVNAPRGTCAGQLKGARVSFLDVDGVVHSAEETDTEDTGIPREGNALAGLFRELNDRLRKVETGNTKSTPSLGMAKKPVGPFTKRIHDHNRDFKNLKMDSYTGKEDPVMHATAFQSAYNGKGYTDEDWCHAFVNTLTQEARLWFYQLEPESIDSYEQLVEAFTIEYATKSSFFYSVRELMGFQQGTDERLADYMERFKTAYRRCTKDRRRPTKRQALQSKGRKAAQQGNGRAPSPICTVFNTSMEDIYKQNPQLFPHQWQKPQYAGAKTYIGKFCVHHQSGTHTTEECQTLRDVAERLHRDGKLAQYTDQGGQGYRKEIFTISGGPTLFVTTRSEHRSHVKEAKQHHQCFSVQPAPAPKRYRRDPWSIGFSDEEETGLVTPHDDPLVISAKVHTDLMHKVLVDGGSSANVIFKSAYLKLDLPLENISKMVNPLISFSGDLVQPLGSIWLNVEVGQYPRSRKVSAHMLVVDCESSYNFILGRPILCQTKACVCYHLLMLKLPTPSGVASIWGR</sequence>
<dbReference type="Proteomes" id="UP001457282">
    <property type="component" value="Unassembled WGS sequence"/>
</dbReference>
<feature type="region of interest" description="Disordered" evidence="1">
    <location>
        <begin position="100"/>
        <end position="129"/>
    </location>
</feature>
<name>A0AAW1WEC6_RUBAR</name>
<accession>A0AAW1WEC6</accession>
<feature type="region of interest" description="Disordered" evidence="1">
    <location>
        <begin position="185"/>
        <end position="206"/>
    </location>
</feature>
<dbReference type="AlphaFoldDB" id="A0AAW1WEC6"/>
<dbReference type="PANTHER" id="PTHR33240:SF15">
    <property type="entry name" value="GAG-PRO-LIKE PROTEIN"/>
    <property type="match status" value="1"/>
</dbReference>
<feature type="region of interest" description="Disordered" evidence="1">
    <location>
        <begin position="1"/>
        <end position="41"/>
    </location>
</feature>
<keyword evidence="4" id="KW-1185">Reference proteome</keyword>
<dbReference type="EMBL" id="JBEDUW010000006">
    <property type="protein sequence ID" value="KAK9922887.1"/>
    <property type="molecule type" value="Genomic_DNA"/>
</dbReference>
<evidence type="ECO:0000313" key="4">
    <source>
        <dbReference type="Proteomes" id="UP001457282"/>
    </source>
</evidence>
<evidence type="ECO:0000259" key="2">
    <source>
        <dbReference type="Pfam" id="PF03732"/>
    </source>
</evidence>
<comment type="caution">
    <text evidence="3">The sequence shown here is derived from an EMBL/GenBank/DDBJ whole genome shotgun (WGS) entry which is preliminary data.</text>
</comment>
<dbReference type="Gene3D" id="2.40.70.10">
    <property type="entry name" value="Acid Proteases"/>
    <property type="match status" value="1"/>
</dbReference>
<gene>
    <name evidence="3" type="ORF">M0R45_031326</name>
</gene>
<dbReference type="CDD" id="cd00303">
    <property type="entry name" value="retropepsin_like"/>
    <property type="match status" value="1"/>
</dbReference>
<reference evidence="3 4" key="1">
    <citation type="journal article" date="2023" name="G3 (Bethesda)">
        <title>A chromosome-length genome assembly and annotation of blackberry (Rubus argutus, cv. 'Hillquist').</title>
        <authorList>
            <person name="Bruna T."/>
            <person name="Aryal R."/>
            <person name="Dudchenko O."/>
            <person name="Sargent D.J."/>
            <person name="Mead D."/>
            <person name="Buti M."/>
            <person name="Cavallini A."/>
            <person name="Hytonen T."/>
            <person name="Andres J."/>
            <person name="Pham M."/>
            <person name="Weisz D."/>
            <person name="Mascagni F."/>
            <person name="Usai G."/>
            <person name="Natali L."/>
            <person name="Bassil N."/>
            <person name="Fernandez G.E."/>
            <person name="Lomsadze A."/>
            <person name="Armour M."/>
            <person name="Olukolu B."/>
            <person name="Poorten T."/>
            <person name="Britton C."/>
            <person name="Davik J."/>
            <person name="Ashrafi H."/>
            <person name="Aiden E.L."/>
            <person name="Borodovsky M."/>
            <person name="Worthington M."/>
        </authorList>
    </citation>
    <scope>NUCLEOTIDE SEQUENCE [LARGE SCALE GENOMIC DNA]</scope>
    <source>
        <strain evidence="3">PI 553951</strain>
    </source>
</reference>